<comment type="caution">
    <text evidence="4">The sequence shown here is derived from an EMBL/GenBank/DDBJ whole genome shotgun (WGS) entry which is preliminary data.</text>
</comment>
<evidence type="ECO:0000313" key="4">
    <source>
        <dbReference type="EMBL" id="KAJ6992947.1"/>
    </source>
</evidence>
<dbReference type="SUPFAM" id="SSF54427">
    <property type="entry name" value="NTF2-like"/>
    <property type="match status" value="1"/>
</dbReference>
<evidence type="ECO:0008006" key="6">
    <source>
        <dbReference type="Google" id="ProtNLM"/>
    </source>
</evidence>
<dbReference type="Pfam" id="PF13474">
    <property type="entry name" value="SnoaL_3"/>
    <property type="match status" value="1"/>
</dbReference>
<protein>
    <recommendedName>
        <fullName evidence="6">SnoaL-like domain-containing protein</fullName>
    </recommendedName>
</protein>
<sequence>MQNNLALLCFHSHLPEHSKPYLNSCHYFRFCQKPNRVMALHGSSSCYKVNFIDIRESKRQQCSWINSFMRIHSFSSPSLKPNIFLSERHHCLKKLHIGGGTRNVSSILMFQLVLSSSLVAAANLPAFLVPKLVLGWSRSLIVYLYSTEPFAQPARLLSLRACQVRSEDSEEVSSGESIVLDEQTLMRELQVAIEEENYTQAAKIRDSLKVLQEDSKASVLAANARFYNAFRKGDLAAMQSLWEKADNVCCVHPGASGVLGYDDVMESWELVWMNYDFPLDIELKNVRVHFRGDVGYVTCVEFVRTKGRSWGAQFVTNVFEKIDGQWFISIHHASPVDFPGNKCWLNNCTRARMAYKVSATLSLSDLNTSNLLPSCVFHGIVFFTLNTGVVLVVITADEKSFRPKSMKTNAINHERPISNPSLPFQEL</sequence>
<feature type="domain" description="UVR" evidence="2">
    <location>
        <begin position="184"/>
        <end position="213"/>
    </location>
</feature>
<keyword evidence="1" id="KW-0812">Transmembrane</keyword>
<organism evidence="4 5">
    <name type="scientific">Populus alba x Populus x berolinensis</name>
    <dbReference type="NCBI Taxonomy" id="444605"/>
    <lineage>
        <taxon>Eukaryota</taxon>
        <taxon>Viridiplantae</taxon>
        <taxon>Streptophyta</taxon>
        <taxon>Embryophyta</taxon>
        <taxon>Tracheophyta</taxon>
        <taxon>Spermatophyta</taxon>
        <taxon>Magnoliopsida</taxon>
        <taxon>eudicotyledons</taxon>
        <taxon>Gunneridae</taxon>
        <taxon>Pentapetalae</taxon>
        <taxon>rosids</taxon>
        <taxon>fabids</taxon>
        <taxon>Malpighiales</taxon>
        <taxon>Salicaceae</taxon>
        <taxon>Saliceae</taxon>
        <taxon>Populus</taxon>
    </lineage>
</organism>
<dbReference type="InterPro" id="IPR032710">
    <property type="entry name" value="NTF2-like_dom_sf"/>
</dbReference>
<proteinExistence type="predicted"/>
<keyword evidence="1" id="KW-1133">Transmembrane helix</keyword>
<evidence type="ECO:0000313" key="5">
    <source>
        <dbReference type="Proteomes" id="UP001164929"/>
    </source>
</evidence>
<dbReference type="AlphaFoldDB" id="A0AAD6QM75"/>
<evidence type="ECO:0000259" key="2">
    <source>
        <dbReference type="Pfam" id="PF02151"/>
    </source>
</evidence>
<name>A0AAD6QM75_9ROSI</name>
<dbReference type="Pfam" id="PF02151">
    <property type="entry name" value="UVR"/>
    <property type="match status" value="1"/>
</dbReference>
<keyword evidence="1" id="KW-0472">Membrane</keyword>
<evidence type="ECO:0000256" key="1">
    <source>
        <dbReference type="SAM" id="Phobius"/>
    </source>
</evidence>
<dbReference type="InterPro" id="IPR037401">
    <property type="entry name" value="SnoaL-like"/>
</dbReference>
<feature type="domain" description="SnoaL-like" evidence="3">
    <location>
        <begin position="219"/>
        <end position="336"/>
    </location>
</feature>
<evidence type="ECO:0000259" key="3">
    <source>
        <dbReference type="Pfam" id="PF13474"/>
    </source>
</evidence>
<dbReference type="Proteomes" id="UP001164929">
    <property type="component" value="Chromosome 6"/>
</dbReference>
<reference evidence="4" key="1">
    <citation type="journal article" date="2023" name="Mol. Ecol. Resour.">
        <title>Chromosome-level genome assembly of a triploid poplar Populus alba 'Berolinensis'.</title>
        <authorList>
            <person name="Chen S."/>
            <person name="Yu Y."/>
            <person name="Wang X."/>
            <person name="Wang S."/>
            <person name="Zhang T."/>
            <person name="Zhou Y."/>
            <person name="He R."/>
            <person name="Meng N."/>
            <person name="Wang Y."/>
            <person name="Liu W."/>
            <person name="Liu Z."/>
            <person name="Liu J."/>
            <person name="Guo Q."/>
            <person name="Huang H."/>
            <person name="Sederoff R.R."/>
            <person name="Wang G."/>
            <person name="Qu G."/>
            <person name="Chen S."/>
        </authorList>
    </citation>
    <scope>NUCLEOTIDE SEQUENCE</scope>
    <source>
        <strain evidence="4">SC-2020</strain>
    </source>
</reference>
<dbReference type="InterPro" id="IPR001943">
    <property type="entry name" value="UVR_dom"/>
</dbReference>
<accession>A0AAD6QM75</accession>
<dbReference type="PANTHER" id="PTHR34957:SF1">
    <property type="entry name" value="NUCLEAR TRANSPORT FACTOR 2 (NTF2) FAMILY PROTEIN"/>
    <property type="match status" value="1"/>
</dbReference>
<dbReference type="Gene3D" id="3.10.450.50">
    <property type="match status" value="1"/>
</dbReference>
<dbReference type="EMBL" id="JAQIZT010000006">
    <property type="protein sequence ID" value="KAJ6992947.1"/>
    <property type="molecule type" value="Genomic_DNA"/>
</dbReference>
<dbReference type="PANTHER" id="PTHR34957">
    <property type="entry name" value="NUCLEAR TRANSPORT FACTOR 2 (NTF2) FAMILY PROTEIN"/>
    <property type="match status" value="1"/>
</dbReference>
<gene>
    <name evidence="4" type="ORF">NC653_016157</name>
</gene>
<feature type="transmembrane region" description="Helical" evidence="1">
    <location>
        <begin position="376"/>
        <end position="396"/>
    </location>
</feature>
<keyword evidence="5" id="KW-1185">Reference proteome</keyword>